<comment type="caution">
    <text evidence="3">The sequence shown here is derived from an EMBL/GenBank/DDBJ whole genome shotgun (WGS) entry which is preliminary data.</text>
</comment>
<dbReference type="PANTHER" id="PTHR43125:SF1">
    <property type="entry name" value="INOSITOL-3-PHOSPHATE SYNTHASE"/>
    <property type="match status" value="1"/>
</dbReference>
<dbReference type="Gene3D" id="3.40.50.720">
    <property type="entry name" value="NAD(P)-binding Rossmann-like Domain"/>
    <property type="match status" value="1"/>
</dbReference>
<evidence type="ECO:0000313" key="3">
    <source>
        <dbReference type="EMBL" id="GAH29338.1"/>
    </source>
</evidence>
<feature type="domain" description="Myo-inositol-1-phosphate synthase GAPDH-like" evidence="2">
    <location>
        <begin position="195"/>
        <end position="300"/>
    </location>
</feature>
<organism evidence="3">
    <name type="scientific">marine sediment metagenome</name>
    <dbReference type="NCBI Taxonomy" id="412755"/>
    <lineage>
        <taxon>unclassified sequences</taxon>
        <taxon>metagenomes</taxon>
        <taxon>ecological metagenomes</taxon>
    </lineage>
</organism>
<dbReference type="GO" id="GO:0008654">
    <property type="term" value="P:phospholipid biosynthetic process"/>
    <property type="evidence" value="ECO:0007669"/>
    <property type="project" value="InterPro"/>
</dbReference>
<name>X1G8G6_9ZZZZ</name>
<dbReference type="Pfam" id="PF01658">
    <property type="entry name" value="Inos-1-P_synth"/>
    <property type="match status" value="1"/>
</dbReference>
<evidence type="ECO:0000259" key="2">
    <source>
        <dbReference type="Pfam" id="PF01658"/>
    </source>
</evidence>
<accession>X1G8G6</accession>
<dbReference type="PIRSF" id="PIRSF015578">
    <property type="entry name" value="Myoinos-ppht_syn"/>
    <property type="match status" value="1"/>
</dbReference>
<dbReference type="InterPro" id="IPR036291">
    <property type="entry name" value="NAD(P)-bd_dom_sf"/>
</dbReference>
<reference evidence="3" key="1">
    <citation type="journal article" date="2014" name="Front. Microbiol.">
        <title>High frequency of phylogenetically diverse reductive dehalogenase-homologous genes in deep subseafloor sedimentary metagenomes.</title>
        <authorList>
            <person name="Kawai M."/>
            <person name="Futagami T."/>
            <person name="Toyoda A."/>
            <person name="Takaki Y."/>
            <person name="Nishi S."/>
            <person name="Hori S."/>
            <person name="Arai W."/>
            <person name="Tsubouchi T."/>
            <person name="Morono Y."/>
            <person name="Uchiyama I."/>
            <person name="Ito T."/>
            <person name="Fujiyama A."/>
            <person name="Inagaki F."/>
            <person name="Takami H."/>
        </authorList>
    </citation>
    <scope>NUCLEOTIDE SEQUENCE</scope>
    <source>
        <strain evidence="3">Expedition CK06-06</strain>
    </source>
</reference>
<dbReference type="Gene3D" id="3.30.360.10">
    <property type="entry name" value="Dihydrodipicolinate Reductase, domain 2"/>
    <property type="match status" value="1"/>
</dbReference>
<dbReference type="InterPro" id="IPR002587">
    <property type="entry name" value="Myo-inos-1-P_Synthase"/>
</dbReference>
<dbReference type="InterPro" id="IPR052199">
    <property type="entry name" value="MIPS"/>
</dbReference>
<dbReference type="AlphaFoldDB" id="X1G8G6"/>
<protein>
    <recommendedName>
        <fullName evidence="2">Myo-inositol-1-phosphate synthase GAPDH-like domain-containing protein</fullName>
    </recommendedName>
</protein>
<gene>
    <name evidence="3" type="ORF">S03H2_00929</name>
</gene>
<dbReference type="SUPFAM" id="SSF55347">
    <property type="entry name" value="Glyceraldehyde-3-phosphate dehydrogenase-like, C-terminal domain"/>
    <property type="match status" value="1"/>
</dbReference>
<comment type="similarity">
    <text evidence="1">Belongs to the myo-inositol 1-phosphate synthase family.</text>
</comment>
<sequence>MTKKVRIAIAGLGNCASSLIQGLEYYNNADEKDFIPGIMHVKFGDYHISDVEVVTAFEVNTKKIGKDISEAIWQSPNLSKKFSNVPHKGVTVLPAPIMDGVAPHMKESFHCYDPSKLEPINVADALKESDADVLINFLPVGSETGAQMYAQACLDTNVAFANGIPAFIASNQEWAQKFTDKNIPVAGDDIKSQLGATILHRMLVGLAHERGIKLDETFQLNIGGNTDFENMKKEYRLTTKRISKTEAVTSMIPYEVPTRIGPSDYVPFLEDEKICYLWLKGKNFGEQPLTIQLKLSVQDSPNSAGVMIDVVRSLKIAKDRNIGGPLVGVSSYFFKHPPKQIHDAEAAQLVEKFIKGEITN</sequence>
<dbReference type="GO" id="GO:0004512">
    <property type="term" value="F:inositol-3-phosphate synthase activity"/>
    <property type="evidence" value="ECO:0007669"/>
    <property type="project" value="InterPro"/>
</dbReference>
<evidence type="ECO:0000256" key="1">
    <source>
        <dbReference type="ARBA" id="ARBA00010813"/>
    </source>
</evidence>
<dbReference type="SUPFAM" id="SSF51735">
    <property type="entry name" value="NAD(P)-binding Rossmann-fold domains"/>
    <property type="match status" value="1"/>
</dbReference>
<dbReference type="EMBL" id="BARU01000239">
    <property type="protein sequence ID" value="GAH29338.1"/>
    <property type="molecule type" value="Genomic_DNA"/>
</dbReference>
<proteinExistence type="inferred from homology"/>
<dbReference type="InterPro" id="IPR013021">
    <property type="entry name" value="Myo-inos-1-P_Synthase_GAPDH"/>
</dbReference>
<dbReference type="GO" id="GO:0006021">
    <property type="term" value="P:inositol biosynthetic process"/>
    <property type="evidence" value="ECO:0007669"/>
    <property type="project" value="InterPro"/>
</dbReference>
<dbReference type="PANTHER" id="PTHR43125">
    <property type="entry name" value="INOSITOL-3-PHOSPHATE SYNTHASE"/>
    <property type="match status" value="1"/>
</dbReference>